<evidence type="ECO:0000256" key="2">
    <source>
        <dbReference type="ARBA" id="ARBA00012438"/>
    </source>
</evidence>
<dbReference type="SUPFAM" id="SSF47384">
    <property type="entry name" value="Homodimeric domain of signal transducing histidine kinase"/>
    <property type="match status" value="1"/>
</dbReference>
<comment type="catalytic activity">
    <reaction evidence="1">
        <text>ATP + protein L-histidine = ADP + protein N-phospho-L-histidine.</text>
        <dbReference type="EC" id="2.7.13.3"/>
    </reaction>
</comment>
<dbReference type="Pfam" id="PF00512">
    <property type="entry name" value="HisKA"/>
    <property type="match status" value="1"/>
</dbReference>
<evidence type="ECO:0000256" key="1">
    <source>
        <dbReference type="ARBA" id="ARBA00000085"/>
    </source>
</evidence>
<dbReference type="InterPro" id="IPR036890">
    <property type="entry name" value="HATPase_C_sf"/>
</dbReference>
<dbReference type="InterPro" id="IPR011123">
    <property type="entry name" value="Y_Y_Y"/>
</dbReference>
<dbReference type="CDD" id="cd00082">
    <property type="entry name" value="HisKA"/>
    <property type="match status" value="1"/>
</dbReference>
<keyword evidence="5" id="KW-0808">Transferase</keyword>
<dbReference type="FunFam" id="2.60.40.10:FF:000791">
    <property type="entry name" value="Two-component system sensor histidine kinase/response regulator"/>
    <property type="match status" value="1"/>
</dbReference>
<dbReference type="InterPro" id="IPR005467">
    <property type="entry name" value="His_kinase_dom"/>
</dbReference>
<gene>
    <name evidence="5" type="ORF">DVR12_02490</name>
</gene>
<dbReference type="Pfam" id="PF07494">
    <property type="entry name" value="Reg_prop"/>
    <property type="match status" value="4"/>
</dbReference>
<dbReference type="OrthoDB" id="9809670at2"/>
<dbReference type="PRINTS" id="PR00344">
    <property type="entry name" value="BCTRLSENSOR"/>
</dbReference>
<dbReference type="SUPFAM" id="SSF55874">
    <property type="entry name" value="ATPase domain of HSP90 chaperone/DNA topoisomerase II/histidine kinase"/>
    <property type="match status" value="1"/>
</dbReference>
<dbReference type="SMART" id="SM00387">
    <property type="entry name" value="HATPase_c"/>
    <property type="match status" value="1"/>
</dbReference>
<dbReference type="PANTHER" id="PTHR43547:SF2">
    <property type="entry name" value="HYBRID SIGNAL TRANSDUCTION HISTIDINE KINASE C"/>
    <property type="match status" value="1"/>
</dbReference>
<dbReference type="InterPro" id="IPR011110">
    <property type="entry name" value="Reg_prop"/>
</dbReference>
<dbReference type="EMBL" id="QPMM01000001">
    <property type="protein sequence ID" value="RFS26676.1"/>
    <property type="molecule type" value="Genomic_DNA"/>
</dbReference>
<comment type="caution">
    <text evidence="5">The sequence shown here is derived from an EMBL/GenBank/DDBJ whole genome shotgun (WGS) entry which is preliminary data.</text>
</comment>
<keyword evidence="6" id="KW-1185">Reference proteome</keyword>
<dbReference type="Gene3D" id="3.30.565.10">
    <property type="entry name" value="Histidine kinase-like ATPase, C-terminal domain"/>
    <property type="match status" value="1"/>
</dbReference>
<evidence type="ECO:0000256" key="3">
    <source>
        <dbReference type="ARBA" id="ARBA00022553"/>
    </source>
</evidence>
<dbReference type="InterPro" id="IPR004358">
    <property type="entry name" value="Sig_transdc_His_kin-like_C"/>
</dbReference>
<proteinExistence type="predicted"/>
<dbReference type="Proteomes" id="UP000260644">
    <property type="component" value="Unassembled WGS sequence"/>
</dbReference>
<feature type="domain" description="Histidine kinase" evidence="4">
    <location>
        <begin position="832"/>
        <end position="1045"/>
    </location>
</feature>
<dbReference type="SMART" id="SM00388">
    <property type="entry name" value="HisKA"/>
    <property type="match status" value="1"/>
</dbReference>
<dbReference type="PANTHER" id="PTHR43547">
    <property type="entry name" value="TWO-COMPONENT HISTIDINE KINASE"/>
    <property type="match status" value="1"/>
</dbReference>
<dbReference type="InterPro" id="IPR013783">
    <property type="entry name" value="Ig-like_fold"/>
</dbReference>
<reference evidence="5 6" key="1">
    <citation type="submission" date="2018-07" db="EMBL/GenBank/DDBJ databases">
        <title>Chitinophaga K2CV101002-2 sp. nov., isolated from a monsoon evergreen broad-leaved forest soil.</title>
        <authorList>
            <person name="Lv Y."/>
        </authorList>
    </citation>
    <scope>NUCLEOTIDE SEQUENCE [LARGE SCALE GENOMIC DNA]</scope>
    <source>
        <strain evidence="5 6">GDMCC 1.1288</strain>
    </source>
</reference>
<name>A0A3E1YH16_9BACT</name>
<accession>A0A3E1YH16</accession>
<evidence type="ECO:0000313" key="5">
    <source>
        <dbReference type="EMBL" id="RFS26676.1"/>
    </source>
</evidence>
<dbReference type="Pfam" id="PF07495">
    <property type="entry name" value="Y_Y_Y"/>
    <property type="match status" value="1"/>
</dbReference>
<sequence length="1050" mass="120324">MNSTLVFRYFICTIMILMLFERNSAQSIYFRHYEVENGLSNNSVITSLQDKKGFMWFGTPDGLNRFDGYNFRIFRINEDSSNTMSNNPIYHIYEDVNGTLWVGTLKGLFYLDNNDGTFKRLPKTKGQLVRVIHADDHNNIWFVEGTILHKYNTESQQISSYYKPTLQNITTLYKSTDGTLWLGCADGILAKYNADNNNFTFYSSPIVARIANTIETICEDKENECLLIGTSQTGLLQFDLLEKQWMTINLPAARHQQIFVRSLLKVNNSEFWIGTESGLYILNTQTKNIQHIYKINHDQYSLTDNAIYSICKDREGGIWLGTFFGGINYYANHPIYFEKFFPTSSNLSLEGNVVREIVQDKYGKLWIGSEDKGIAVFDPVKRTFINYNSENKNTSGLPNNIHGLLADNDNLYIGTFKDGLYVFDLKTHKIKQHYLAFTNNGLNSNYINIFCKTASGEILVCTSNGIYNFDKKTGQFQYLQDLIKDEFYSAIIQDSKNRIWLGTLSNGIFYIDEGHRIKKLSASLEGNDPFDKTKILNFQEDSDHHLLVCTEAGLYNLDPSTNTVGVYNTANGLPSNIVYCTVTDDQNNIWASTSMGLAYIDRKTEQIKSFKQSDGLLSDQFNHRSSFRDSDGNIYFGCLKGLIRFNPESYKTTNYIPPIYISQLQVFNKNININSRHLPFDYLFLKENKIQLPYNNSTFSLDFVALTYTAPDNVKYAYMLEGIDKNWNYIDKNKIIHFNNLSPGHYTIKIKSTNSDGLWITNDTAFGIEITPPFWKTNLAYLIYTLITLATLYMITRYYHDRYTEKQQRLMEIFTLNKEKELYQSKIDFFTKVAHEIKTPLTLIKMPMSKIIKNVEALPDLKHEIMVMNKNTDRLLTLTKQLLDFRVVESGNYSLHLSAQNIIPLIEEVSNNFQPAINIKKISFKLEYKTPVIICNIDEDGMIKIISNLIDNAIKYCDSQITISIESALAGELALIKVLNDGEIIPEIERSGIFEPFHRAGNTITSGAGIGLSLARSVTLLHQGSLEYSTDSELNIFTLTLPQLKDYDSI</sequence>
<dbReference type="Pfam" id="PF02518">
    <property type="entry name" value="HATPase_c"/>
    <property type="match status" value="1"/>
</dbReference>
<dbReference type="InterPro" id="IPR015943">
    <property type="entry name" value="WD40/YVTN_repeat-like_dom_sf"/>
</dbReference>
<dbReference type="InterPro" id="IPR036097">
    <property type="entry name" value="HisK_dim/P_sf"/>
</dbReference>
<evidence type="ECO:0000313" key="6">
    <source>
        <dbReference type="Proteomes" id="UP000260644"/>
    </source>
</evidence>
<dbReference type="Gene3D" id="2.130.10.10">
    <property type="entry name" value="YVTN repeat-like/Quinoprotein amine dehydrogenase"/>
    <property type="match status" value="2"/>
</dbReference>
<dbReference type="RefSeq" id="WP_116973867.1">
    <property type="nucleotide sequence ID" value="NZ_QPMM01000001.1"/>
</dbReference>
<dbReference type="EC" id="2.7.13.3" evidence="2"/>
<evidence type="ECO:0000259" key="4">
    <source>
        <dbReference type="PROSITE" id="PS50109"/>
    </source>
</evidence>
<dbReference type="GO" id="GO:0000155">
    <property type="term" value="F:phosphorelay sensor kinase activity"/>
    <property type="evidence" value="ECO:0007669"/>
    <property type="project" value="InterPro"/>
</dbReference>
<organism evidence="5 6">
    <name type="scientific">Chitinophaga silvatica</name>
    <dbReference type="NCBI Taxonomy" id="2282649"/>
    <lineage>
        <taxon>Bacteria</taxon>
        <taxon>Pseudomonadati</taxon>
        <taxon>Bacteroidota</taxon>
        <taxon>Chitinophagia</taxon>
        <taxon>Chitinophagales</taxon>
        <taxon>Chitinophagaceae</taxon>
        <taxon>Chitinophaga</taxon>
    </lineage>
</organism>
<dbReference type="PROSITE" id="PS50109">
    <property type="entry name" value="HIS_KIN"/>
    <property type="match status" value="1"/>
</dbReference>
<keyword evidence="3" id="KW-0597">Phosphoprotein</keyword>
<dbReference type="InterPro" id="IPR003661">
    <property type="entry name" value="HisK_dim/P_dom"/>
</dbReference>
<dbReference type="FunFam" id="1.10.287.130:FF:000045">
    <property type="entry name" value="Two-component system sensor histidine kinase/response regulator"/>
    <property type="match status" value="1"/>
</dbReference>
<dbReference type="Gene3D" id="2.60.40.10">
    <property type="entry name" value="Immunoglobulins"/>
    <property type="match status" value="1"/>
</dbReference>
<dbReference type="SUPFAM" id="SSF63829">
    <property type="entry name" value="Calcium-dependent phosphotriesterase"/>
    <property type="match status" value="3"/>
</dbReference>
<dbReference type="Gene3D" id="1.10.287.130">
    <property type="match status" value="1"/>
</dbReference>
<keyword evidence="5" id="KW-0418">Kinase</keyword>
<dbReference type="InterPro" id="IPR003594">
    <property type="entry name" value="HATPase_dom"/>
</dbReference>
<dbReference type="CDD" id="cd00075">
    <property type="entry name" value="HATPase"/>
    <property type="match status" value="1"/>
</dbReference>
<dbReference type="AlphaFoldDB" id="A0A3E1YH16"/>
<protein>
    <recommendedName>
        <fullName evidence="2">histidine kinase</fullName>
        <ecNumber evidence="2">2.7.13.3</ecNumber>
    </recommendedName>
</protein>